<organism evidence="1 2">
    <name type="scientific">Streptomyces kanamyceticus</name>
    <dbReference type="NCBI Taxonomy" id="1967"/>
    <lineage>
        <taxon>Bacteria</taxon>
        <taxon>Bacillati</taxon>
        <taxon>Actinomycetota</taxon>
        <taxon>Actinomycetes</taxon>
        <taxon>Kitasatosporales</taxon>
        <taxon>Streptomycetaceae</taxon>
        <taxon>Streptomyces</taxon>
    </lineage>
</organism>
<dbReference type="EMBL" id="CP023699">
    <property type="protein sequence ID" value="QEU95176.1"/>
    <property type="molecule type" value="Genomic_DNA"/>
</dbReference>
<evidence type="ECO:0000313" key="2">
    <source>
        <dbReference type="Proteomes" id="UP000325529"/>
    </source>
</evidence>
<dbReference type="KEGG" id="ska:CP970_33530"/>
<dbReference type="Proteomes" id="UP000325529">
    <property type="component" value="Chromosome"/>
</dbReference>
<accession>A0A5J6GQ61</accession>
<evidence type="ECO:0000313" key="1">
    <source>
        <dbReference type="EMBL" id="QEU95176.1"/>
    </source>
</evidence>
<protein>
    <submittedName>
        <fullName evidence="1">SRPBCC domain-containing protein</fullName>
    </submittedName>
</protein>
<dbReference type="SUPFAM" id="SSF55961">
    <property type="entry name" value="Bet v1-like"/>
    <property type="match status" value="1"/>
</dbReference>
<sequence length="249" mass="27355">MSGSGAGSGKGFEIAREFEVDASPAEVWDALTTGAAGWLRPLRYEPRTGGAAPSGGTVTCWDPPHRLTARVEDPDRIPGQTLSQLDHIVEPRNGGRRSWVRYVRSGVFTGDRDTQYDTVAKHTDFRLHTLCEYLAHFKGRPAVHSAITGPPASAAPDAFVRLGRSLALPDDASEGARVRVRTPGEPLDAVIDFRSRYFLGLRADDSLHRFFGRNHFGLPVTVSVHDFGAHADGKRTELAWQDWLDHLYG</sequence>
<proteinExistence type="predicted"/>
<dbReference type="AlphaFoldDB" id="A0A5J6GQ61"/>
<keyword evidence="2" id="KW-1185">Reference proteome</keyword>
<gene>
    <name evidence="1" type="ORF">CP970_33530</name>
</gene>
<dbReference type="InterPro" id="IPR023393">
    <property type="entry name" value="START-like_dom_sf"/>
</dbReference>
<name>A0A5J6GQ61_STRKN</name>
<dbReference type="OrthoDB" id="8417725at2"/>
<reference evidence="1 2" key="1">
    <citation type="submission" date="2017-09" db="EMBL/GenBank/DDBJ databases">
        <authorList>
            <person name="Lee N."/>
            <person name="Cho B.-K."/>
        </authorList>
    </citation>
    <scope>NUCLEOTIDE SEQUENCE [LARGE SCALE GENOMIC DNA]</scope>
    <source>
        <strain evidence="1 2">ATCC 12853</strain>
    </source>
</reference>
<dbReference type="RefSeq" id="WP_055543592.1">
    <property type="nucleotide sequence ID" value="NZ_CP023699.1"/>
</dbReference>
<dbReference type="Gene3D" id="3.30.530.20">
    <property type="match status" value="1"/>
</dbReference>